<accession>A0A085YZB7</accession>
<sequence>MNKLRLFLVFTVGFVLYFYFDALTFSFFQKEATLITQSKAAGHILAYIITLIPLFATVHLLKKDNKTIFELLGLVGSPSIGIAFASTATLPMLLGYAVKFTMNTHLSLNTIIINTISSAFFEEIIYRAFLFGMLYRLTRLGFLPSVFLGSLLFGAAHLYQAQNLSQIIEVFAITFLGSLLFSWVYAEWQFNLWTAIFLHCFMNLYWLVFNVDEVAIGGTYANIFRLSAVCIAIVLTIIYKKWQKRPLEISKRTIWIQQNKEYI</sequence>
<evidence type="ECO:0000256" key="1">
    <source>
        <dbReference type="SAM" id="Phobius"/>
    </source>
</evidence>
<feature type="transmembrane region" description="Helical" evidence="1">
    <location>
        <begin position="106"/>
        <end position="125"/>
    </location>
</feature>
<dbReference type="AlphaFoldDB" id="A0A085YZB7"/>
<dbReference type="GO" id="GO:0030234">
    <property type="term" value="F:enzyme regulator activity"/>
    <property type="evidence" value="ECO:0007669"/>
    <property type="project" value="InterPro"/>
</dbReference>
<organism evidence="3 4">
    <name type="scientific">Chryseobacterium formosense</name>
    <dbReference type="NCBI Taxonomy" id="236814"/>
    <lineage>
        <taxon>Bacteria</taxon>
        <taxon>Pseudomonadati</taxon>
        <taxon>Bacteroidota</taxon>
        <taxon>Flavobacteriia</taxon>
        <taxon>Flavobacteriales</taxon>
        <taxon>Weeksellaceae</taxon>
        <taxon>Chryseobacterium group</taxon>
        <taxon>Chryseobacterium</taxon>
    </lineage>
</organism>
<comment type="caution">
    <text evidence="3">The sequence shown here is derived from an EMBL/GenBank/DDBJ whole genome shotgun (WGS) entry which is preliminary data.</text>
</comment>
<feature type="transmembrane region" description="Helical" evidence="1">
    <location>
        <begin position="40"/>
        <end position="61"/>
    </location>
</feature>
<feature type="transmembrane region" description="Helical" evidence="1">
    <location>
        <begin position="68"/>
        <end position="94"/>
    </location>
</feature>
<keyword evidence="1" id="KW-1133">Transmembrane helix</keyword>
<evidence type="ECO:0000313" key="3">
    <source>
        <dbReference type="EMBL" id="KFE97530.1"/>
    </source>
</evidence>
<reference evidence="3 4" key="1">
    <citation type="submission" date="2014-07" db="EMBL/GenBank/DDBJ databases">
        <title>Genome of Chryseobacterium formosense LMG 24722.</title>
        <authorList>
            <person name="Pipes S.E."/>
            <person name="Stropko S.J."/>
            <person name="Newman J.D."/>
        </authorList>
    </citation>
    <scope>NUCLEOTIDE SEQUENCE [LARGE SCALE GENOMIC DNA]</scope>
    <source>
        <strain evidence="3 4">LMG 24722</strain>
    </source>
</reference>
<evidence type="ECO:0000259" key="2">
    <source>
        <dbReference type="Pfam" id="PF02517"/>
    </source>
</evidence>
<dbReference type="Proteomes" id="UP000028713">
    <property type="component" value="Unassembled WGS sequence"/>
</dbReference>
<dbReference type="Pfam" id="PF02517">
    <property type="entry name" value="Rce1-like"/>
    <property type="match status" value="1"/>
</dbReference>
<protein>
    <recommendedName>
        <fullName evidence="2">CAAX prenyl protease 2/Lysostaphin resistance protein A-like domain-containing protein</fullName>
    </recommendedName>
</protein>
<keyword evidence="4" id="KW-1185">Reference proteome</keyword>
<feature type="transmembrane region" description="Helical" evidence="1">
    <location>
        <begin position="7"/>
        <end position="28"/>
    </location>
</feature>
<dbReference type="InterPro" id="IPR003675">
    <property type="entry name" value="Rce1/LyrA-like_dom"/>
</dbReference>
<feature type="transmembrane region" description="Helical" evidence="1">
    <location>
        <begin position="164"/>
        <end position="183"/>
    </location>
</feature>
<dbReference type="Pfam" id="PF08114">
    <property type="entry name" value="PMP1_2"/>
    <property type="match status" value="1"/>
</dbReference>
<dbReference type="InterPro" id="IPR012589">
    <property type="entry name" value="Pmp1/Pmp2"/>
</dbReference>
<evidence type="ECO:0000313" key="4">
    <source>
        <dbReference type="Proteomes" id="UP000028713"/>
    </source>
</evidence>
<keyword evidence="1" id="KW-0812">Transmembrane</keyword>
<proteinExistence type="predicted"/>
<feature type="domain" description="CAAX prenyl protease 2/Lysostaphin resistance protein A-like" evidence="2">
    <location>
        <begin position="108"/>
        <end position="204"/>
    </location>
</feature>
<dbReference type="OrthoDB" id="6301065at2"/>
<gene>
    <name evidence="3" type="ORF">IX39_19835</name>
</gene>
<dbReference type="GO" id="GO:0080120">
    <property type="term" value="P:CAAX-box protein maturation"/>
    <property type="evidence" value="ECO:0007669"/>
    <property type="project" value="UniProtKB-ARBA"/>
</dbReference>
<keyword evidence="1" id="KW-0472">Membrane</keyword>
<feature type="transmembrane region" description="Helical" evidence="1">
    <location>
        <begin position="190"/>
        <end position="208"/>
    </location>
</feature>
<dbReference type="eggNOG" id="COG1266">
    <property type="taxonomic scope" value="Bacteria"/>
</dbReference>
<name>A0A085YZB7_9FLAO</name>
<dbReference type="EMBL" id="JPRP01000005">
    <property type="protein sequence ID" value="KFE97530.1"/>
    <property type="molecule type" value="Genomic_DNA"/>
</dbReference>
<feature type="transmembrane region" description="Helical" evidence="1">
    <location>
        <begin position="220"/>
        <end position="239"/>
    </location>
</feature>
<dbReference type="RefSeq" id="WP_034679498.1">
    <property type="nucleotide sequence ID" value="NZ_FPAP01000003.1"/>
</dbReference>
<feature type="transmembrane region" description="Helical" evidence="1">
    <location>
        <begin position="137"/>
        <end position="158"/>
    </location>
</feature>
<dbReference type="GO" id="GO:0004175">
    <property type="term" value="F:endopeptidase activity"/>
    <property type="evidence" value="ECO:0007669"/>
    <property type="project" value="UniProtKB-ARBA"/>
</dbReference>